<dbReference type="AlphaFoldDB" id="A0A553MKV4"/>
<dbReference type="PANTHER" id="PTHR11451:SF42">
    <property type="entry name" value="THREONINE--TRNA LIGASE"/>
    <property type="match status" value="1"/>
</dbReference>
<dbReference type="PANTHER" id="PTHR11451">
    <property type="entry name" value="THREONINE-TRNA LIGASE"/>
    <property type="match status" value="1"/>
</dbReference>
<dbReference type="InterPro" id="IPR006195">
    <property type="entry name" value="aa-tRNA-synth_II"/>
</dbReference>
<gene>
    <name evidence="11" type="ORF">DNTS_002774</name>
</gene>
<evidence type="ECO:0000256" key="8">
    <source>
        <dbReference type="ARBA" id="ARBA00031900"/>
    </source>
</evidence>
<feature type="domain" description="Aminoacyl-transfer RNA synthetases class-II family profile" evidence="10">
    <location>
        <begin position="105"/>
        <end position="218"/>
    </location>
</feature>
<dbReference type="EMBL" id="SRMA01027433">
    <property type="protein sequence ID" value="TRY53815.1"/>
    <property type="molecule type" value="Genomic_DNA"/>
</dbReference>
<keyword evidence="5" id="KW-0067">ATP-binding</keyword>
<dbReference type="InterPro" id="IPR036621">
    <property type="entry name" value="Anticodon-bd_dom_sf"/>
</dbReference>
<evidence type="ECO:0000313" key="11">
    <source>
        <dbReference type="EMBL" id="TRY53815.1"/>
    </source>
</evidence>
<dbReference type="Gene3D" id="3.40.50.800">
    <property type="entry name" value="Anticodon-binding domain"/>
    <property type="match status" value="1"/>
</dbReference>
<evidence type="ECO:0000256" key="6">
    <source>
        <dbReference type="ARBA" id="ARBA00022917"/>
    </source>
</evidence>
<evidence type="ECO:0000256" key="7">
    <source>
        <dbReference type="ARBA" id="ARBA00023146"/>
    </source>
</evidence>
<name>A0A553MKV4_9TELE</name>
<dbReference type="InterPro" id="IPR002314">
    <property type="entry name" value="aa-tRNA-synt_IIb"/>
</dbReference>
<proteinExistence type="inferred from homology"/>
<dbReference type="PRINTS" id="PR01047">
    <property type="entry name" value="TRNASYNTHTHR"/>
</dbReference>
<dbReference type="Pfam" id="PF00587">
    <property type="entry name" value="tRNA-synt_2b"/>
    <property type="match status" value="1"/>
</dbReference>
<comment type="catalytic activity">
    <reaction evidence="9">
        <text>tRNA(Thr) + L-threonine + ATP = L-threonyl-tRNA(Thr) + AMP + diphosphate + H(+)</text>
        <dbReference type="Rhea" id="RHEA:24624"/>
        <dbReference type="Rhea" id="RHEA-COMP:9670"/>
        <dbReference type="Rhea" id="RHEA-COMP:9704"/>
        <dbReference type="ChEBI" id="CHEBI:15378"/>
        <dbReference type="ChEBI" id="CHEBI:30616"/>
        <dbReference type="ChEBI" id="CHEBI:33019"/>
        <dbReference type="ChEBI" id="CHEBI:57926"/>
        <dbReference type="ChEBI" id="CHEBI:78442"/>
        <dbReference type="ChEBI" id="CHEBI:78534"/>
        <dbReference type="ChEBI" id="CHEBI:456215"/>
        <dbReference type="EC" id="6.1.1.3"/>
    </reaction>
</comment>
<keyword evidence="7" id="KW-0030">Aminoacyl-tRNA synthetase</keyword>
<dbReference type="CDD" id="cd00860">
    <property type="entry name" value="ThrRS_anticodon"/>
    <property type="match status" value="1"/>
</dbReference>
<dbReference type="PROSITE" id="PS50862">
    <property type="entry name" value="AA_TRNA_LIGASE_II"/>
    <property type="match status" value="1"/>
</dbReference>
<protein>
    <recommendedName>
        <fullName evidence="2">threonine--tRNA ligase</fullName>
        <ecNumber evidence="2">6.1.1.3</ecNumber>
    </recommendedName>
    <alternativeName>
        <fullName evidence="8">Threonyl-tRNA synthetase</fullName>
    </alternativeName>
</protein>
<evidence type="ECO:0000256" key="5">
    <source>
        <dbReference type="ARBA" id="ARBA00022840"/>
    </source>
</evidence>
<evidence type="ECO:0000256" key="3">
    <source>
        <dbReference type="ARBA" id="ARBA00022598"/>
    </source>
</evidence>
<sequence length="313" mass="36073">MLCLFQISPVTLPGSPELSGILRMIGVAFPGAKDQEQWEIEQEEAKSKDHRKIGKAQELFFFHEVSPGSAFFLPKGAHIYNTLTDFIKQEFYVSLMFKQHPRSWRELPLRLADFGALHRNEYSRALGGLTRMRRFCQDDAHIFCAPEQLEQEILGCLDFIRSVYQVFGFSFQCLLSTRPSSFLGDSVLWDLAEEQHLESSLKSFGEQWKLNPKDGAFYGPKVLHILKEAGFIADIDDDVGSTLNKKIRNAQLAQYNYMFVVGDKERERKTVNVRTRCGKQLGQKSLEEALNRLREIRETRSRDVDFDKEQALH</sequence>
<evidence type="ECO:0000256" key="1">
    <source>
        <dbReference type="ARBA" id="ARBA00008226"/>
    </source>
</evidence>
<dbReference type="InterPro" id="IPR004154">
    <property type="entry name" value="Anticodon-bd"/>
</dbReference>
<accession>A0A553MKV4</accession>
<organism evidence="11 12">
    <name type="scientific">Danionella cerebrum</name>
    <dbReference type="NCBI Taxonomy" id="2873325"/>
    <lineage>
        <taxon>Eukaryota</taxon>
        <taxon>Metazoa</taxon>
        <taxon>Chordata</taxon>
        <taxon>Craniata</taxon>
        <taxon>Vertebrata</taxon>
        <taxon>Euteleostomi</taxon>
        <taxon>Actinopterygii</taxon>
        <taxon>Neopterygii</taxon>
        <taxon>Teleostei</taxon>
        <taxon>Ostariophysi</taxon>
        <taxon>Cypriniformes</taxon>
        <taxon>Danionidae</taxon>
        <taxon>Danioninae</taxon>
        <taxon>Danionella</taxon>
    </lineage>
</organism>
<evidence type="ECO:0000313" key="12">
    <source>
        <dbReference type="Proteomes" id="UP000316079"/>
    </source>
</evidence>
<keyword evidence="6" id="KW-0648">Protein biosynthesis</keyword>
<dbReference type="STRING" id="623744.A0A553MKV4"/>
<evidence type="ECO:0000259" key="10">
    <source>
        <dbReference type="PROSITE" id="PS50862"/>
    </source>
</evidence>
<dbReference type="Proteomes" id="UP000316079">
    <property type="component" value="Unassembled WGS sequence"/>
</dbReference>
<evidence type="ECO:0000256" key="9">
    <source>
        <dbReference type="ARBA" id="ARBA00049515"/>
    </source>
</evidence>
<evidence type="ECO:0000256" key="4">
    <source>
        <dbReference type="ARBA" id="ARBA00022741"/>
    </source>
</evidence>
<dbReference type="Gene3D" id="3.30.930.10">
    <property type="entry name" value="Bira Bifunctional Protein, Domain 2"/>
    <property type="match status" value="2"/>
</dbReference>
<dbReference type="Pfam" id="PF03129">
    <property type="entry name" value="HGTP_anticodon"/>
    <property type="match status" value="1"/>
</dbReference>
<dbReference type="SUPFAM" id="SSF55681">
    <property type="entry name" value="Class II aaRS and biotin synthetases"/>
    <property type="match status" value="1"/>
</dbReference>
<keyword evidence="12" id="KW-1185">Reference proteome</keyword>
<dbReference type="OrthoDB" id="5423599at2759"/>
<dbReference type="InterPro" id="IPR002320">
    <property type="entry name" value="Thr-tRNA-ligase_IIa"/>
</dbReference>
<dbReference type="GO" id="GO:0004829">
    <property type="term" value="F:threonine-tRNA ligase activity"/>
    <property type="evidence" value="ECO:0007669"/>
    <property type="project" value="UniProtKB-EC"/>
</dbReference>
<reference evidence="11 12" key="1">
    <citation type="journal article" date="2019" name="Sci. Data">
        <title>Hybrid genome assembly and annotation of Danionella translucida.</title>
        <authorList>
            <person name="Kadobianskyi M."/>
            <person name="Schulze L."/>
            <person name="Schuelke M."/>
            <person name="Judkewitz B."/>
        </authorList>
    </citation>
    <scope>NUCLEOTIDE SEQUENCE [LARGE SCALE GENOMIC DNA]</scope>
    <source>
        <strain evidence="11 12">Bolton</strain>
    </source>
</reference>
<dbReference type="EC" id="6.1.1.3" evidence="2"/>
<dbReference type="InterPro" id="IPR045864">
    <property type="entry name" value="aa-tRNA-synth_II/BPL/LPL"/>
</dbReference>
<dbReference type="InterPro" id="IPR047246">
    <property type="entry name" value="ThrRS_anticodon"/>
</dbReference>
<dbReference type="GO" id="GO:0005524">
    <property type="term" value="F:ATP binding"/>
    <property type="evidence" value="ECO:0007669"/>
    <property type="project" value="UniProtKB-KW"/>
</dbReference>
<dbReference type="SUPFAM" id="SSF52954">
    <property type="entry name" value="Class II aaRS ABD-related"/>
    <property type="match status" value="1"/>
</dbReference>
<keyword evidence="3" id="KW-0436">Ligase</keyword>
<dbReference type="GO" id="GO:0005739">
    <property type="term" value="C:mitochondrion"/>
    <property type="evidence" value="ECO:0007669"/>
    <property type="project" value="TreeGrafter"/>
</dbReference>
<dbReference type="GO" id="GO:0006435">
    <property type="term" value="P:threonyl-tRNA aminoacylation"/>
    <property type="evidence" value="ECO:0007669"/>
    <property type="project" value="InterPro"/>
</dbReference>
<keyword evidence="4" id="KW-0547">Nucleotide-binding</keyword>
<comment type="similarity">
    <text evidence="1">Belongs to the class-II aminoacyl-tRNA synthetase family.</text>
</comment>
<comment type="caution">
    <text evidence="11">The sequence shown here is derived from an EMBL/GenBank/DDBJ whole genome shotgun (WGS) entry which is preliminary data.</text>
</comment>
<evidence type="ECO:0000256" key="2">
    <source>
        <dbReference type="ARBA" id="ARBA00013163"/>
    </source>
</evidence>